<dbReference type="GO" id="GO:0006790">
    <property type="term" value="P:sulfur compound metabolic process"/>
    <property type="evidence" value="ECO:0007669"/>
    <property type="project" value="TreeGrafter"/>
</dbReference>
<accession>A0A210Q5I9</accession>
<reference evidence="1 2" key="1">
    <citation type="journal article" date="2017" name="Nat. Ecol. Evol.">
        <title>Scallop genome provides insights into evolution of bilaterian karyotype and development.</title>
        <authorList>
            <person name="Wang S."/>
            <person name="Zhang J."/>
            <person name="Jiao W."/>
            <person name="Li J."/>
            <person name="Xun X."/>
            <person name="Sun Y."/>
            <person name="Guo X."/>
            <person name="Huan P."/>
            <person name="Dong B."/>
            <person name="Zhang L."/>
            <person name="Hu X."/>
            <person name="Sun X."/>
            <person name="Wang J."/>
            <person name="Zhao C."/>
            <person name="Wang Y."/>
            <person name="Wang D."/>
            <person name="Huang X."/>
            <person name="Wang R."/>
            <person name="Lv J."/>
            <person name="Li Y."/>
            <person name="Zhang Z."/>
            <person name="Liu B."/>
            <person name="Lu W."/>
            <person name="Hui Y."/>
            <person name="Liang J."/>
            <person name="Zhou Z."/>
            <person name="Hou R."/>
            <person name="Li X."/>
            <person name="Liu Y."/>
            <person name="Li H."/>
            <person name="Ning X."/>
            <person name="Lin Y."/>
            <person name="Zhao L."/>
            <person name="Xing Q."/>
            <person name="Dou J."/>
            <person name="Li Y."/>
            <person name="Mao J."/>
            <person name="Guo H."/>
            <person name="Dou H."/>
            <person name="Li T."/>
            <person name="Mu C."/>
            <person name="Jiang W."/>
            <person name="Fu Q."/>
            <person name="Fu X."/>
            <person name="Miao Y."/>
            <person name="Liu J."/>
            <person name="Yu Q."/>
            <person name="Li R."/>
            <person name="Liao H."/>
            <person name="Li X."/>
            <person name="Kong Y."/>
            <person name="Jiang Z."/>
            <person name="Chourrout D."/>
            <person name="Li R."/>
            <person name="Bao Z."/>
        </authorList>
    </citation>
    <scope>NUCLEOTIDE SEQUENCE [LARGE SCALE GENOMIC DNA]</scope>
    <source>
        <strain evidence="1 2">PY_sf001</strain>
    </source>
</reference>
<dbReference type="GO" id="GO:0006044">
    <property type="term" value="P:N-acetylglucosamine metabolic process"/>
    <property type="evidence" value="ECO:0007669"/>
    <property type="project" value="TreeGrafter"/>
</dbReference>
<name>A0A210Q5I9_MIZYE</name>
<proteinExistence type="predicted"/>
<dbReference type="EMBL" id="NEDP02004939">
    <property type="protein sequence ID" value="OWF44000.1"/>
    <property type="molecule type" value="Genomic_DNA"/>
</dbReference>
<keyword evidence="2" id="KW-1185">Reference proteome</keyword>
<comment type="caution">
    <text evidence="1">The sequence shown here is derived from an EMBL/GenBank/DDBJ whole genome shotgun (WGS) entry which is preliminary data.</text>
</comment>
<protein>
    <submittedName>
        <fullName evidence="1">Carbohydrate sulfotransferase 3</fullName>
    </submittedName>
</protein>
<dbReference type="Pfam" id="PF13469">
    <property type="entry name" value="Sulfotransfer_3"/>
    <property type="match status" value="1"/>
</dbReference>
<dbReference type="STRING" id="6573.A0A210Q5I9"/>
<organism evidence="1 2">
    <name type="scientific">Mizuhopecten yessoensis</name>
    <name type="common">Japanese scallop</name>
    <name type="synonym">Patinopecten yessoensis</name>
    <dbReference type="NCBI Taxonomy" id="6573"/>
    <lineage>
        <taxon>Eukaryota</taxon>
        <taxon>Metazoa</taxon>
        <taxon>Spiralia</taxon>
        <taxon>Lophotrochozoa</taxon>
        <taxon>Mollusca</taxon>
        <taxon>Bivalvia</taxon>
        <taxon>Autobranchia</taxon>
        <taxon>Pteriomorphia</taxon>
        <taxon>Pectinida</taxon>
        <taxon>Pectinoidea</taxon>
        <taxon>Pectinidae</taxon>
        <taxon>Mizuhopecten</taxon>
    </lineage>
</organism>
<dbReference type="SUPFAM" id="SSF52540">
    <property type="entry name" value="P-loop containing nucleoside triphosphate hydrolases"/>
    <property type="match status" value="1"/>
</dbReference>
<dbReference type="PANTHER" id="PTHR10704:SF44">
    <property type="entry name" value="LD35051P-RELATED"/>
    <property type="match status" value="1"/>
</dbReference>
<evidence type="ECO:0000313" key="2">
    <source>
        <dbReference type="Proteomes" id="UP000242188"/>
    </source>
</evidence>
<dbReference type="OrthoDB" id="6138663at2759"/>
<dbReference type="InterPro" id="IPR051135">
    <property type="entry name" value="Gal/GlcNAc/GalNAc_ST"/>
</dbReference>
<dbReference type="PANTHER" id="PTHR10704">
    <property type="entry name" value="CARBOHYDRATE SULFOTRANSFERASE"/>
    <property type="match status" value="1"/>
</dbReference>
<sequence>MHALGVLKSIYSCDFRLLEDTISLWSFAKGRGDFNWTKSLKDCNGRLQYCFDKQIRRCENATSRVTKVVRVTVGLVGRMLEKYPNLKIVHLMRDPRAVLHSRMEIWPSNTKNTLETARSLCRKMKEDYMDSKQLLIHHPNRVRTVFYEDLAIEPIKVTKELYKFANYDFTYEDERRIRNMTGSYSIETKANRKWGLFKQNSSETARKWRLTIPPSVALLTGLGCSEIYDLARYPELKDKTDLRNTSIPLRLPMNPKSLLSDYLTHNGHV</sequence>
<dbReference type="AlphaFoldDB" id="A0A210Q5I9"/>
<keyword evidence="1" id="KW-0808">Transferase</keyword>
<dbReference type="Proteomes" id="UP000242188">
    <property type="component" value="Unassembled WGS sequence"/>
</dbReference>
<dbReference type="Gene3D" id="3.40.50.300">
    <property type="entry name" value="P-loop containing nucleotide triphosphate hydrolases"/>
    <property type="match status" value="1"/>
</dbReference>
<gene>
    <name evidence="1" type="ORF">KP79_PYT11677</name>
</gene>
<dbReference type="InterPro" id="IPR027417">
    <property type="entry name" value="P-loop_NTPase"/>
</dbReference>
<evidence type="ECO:0000313" key="1">
    <source>
        <dbReference type="EMBL" id="OWF44000.1"/>
    </source>
</evidence>
<dbReference type="GO" id="GO:0001517">
    <property type="term" value="F:N-acetylglucosamine 6-O-sulfotransferase activity"/>
    <property type="evidence" value="ECO:0007669"/>
    <property type="project" value="TreeGrafter"/>
</dbReference>